<dbReference type="Proteomes" id="UP001230496">
    <property type="component" value="Chromosome"/>
</dbReference>
<evidence type="ECO:0008006" key="3">
    <source>
        <dbReference type="Google" id="ProtNLM"/>
    </source>
</evidence>
<dbReference type="AlphaFoldDB" id="A0AA49GCV1"/>
<dbReference type="SUPFAM" id="SSF81301">
    <property type="entry name" value="Nucleotidyltransferase"/>
    <property type="match status" value="1"/>
</dbReference>
<dbReference type="KEGG" id="msaa:QYS49_14225"/>
<organism evidence="1 2">
    <name type="scientific">Marivirga salinarum</name>
    <dbReference type="NCBI Taxonomy" id="3059078"/>
    <lineage>
        <taxon>Bacteria</taxon>
        <taxon>Pseudomonadati</taxon>
        <taxon>Bacteroidota</taxon>
        <taxon>Cytophagia</taxon>
        <taxon>Cytophagales</taxon>
        <taxon>Marivirgaceae</taxon>
        <taxon>Marivirga</taxon>
    </lineage>
</organism>
<keyword evidence="2" id="KW-1185">Reference proteome</keyword>
<evidence type="ECO:0000313" key="2">
    <source>
        <dbReference type="Proteomes" id="UP001230496"/>
    </source>
</evidence>
<dbReference type="EMBL" id="CP129971">
    <property type="protein sequence ID" value="WKK78096.2"/>
    <property type="molecule type" value="Genomic_DNA"/>
</dbReference>
<gene>
    <name evidence="1" type="ORF">QYS49_14225</name>
</gene>
<reference evidence="1 2" key="1">
    <citation type="submission" date="2023-08" db="EMBL/GenBank/DDBJ databases">
        <title>Comparative genomics and taxonomic characterization of three novel marine species of genus Marivirga.</title>
        <authorList>
            <person name="Muhammad N."/>
            <person name="Kim S.-G."/>
        </authorList>
    </citation>
    <scope>NUCLEOTIDE SEQUENCE [LARGE SCALE GENOMIC DNA]</scope>
    <source>
        <strain evidence="1 2">BDSF4-3</strain>
    </source>
</reference>
<dbReference type="InterPro" id="IPR043519">
    <property type="entry name" value="NT_sf"/>
</dbReference>
<evidence type="ECO:0000313" key="1">
    <source>
        <dbReference type="EMBL" id="WKK78096.2"/>
    </source>
</evidence>
<protein>
    <recommendedName>
        <fullName evidence="3">Nucleotidyltransferase</fullName>
    </recommendedName>
</protein>
<sequence length="172" mass="19845">MNKLREILLNTCTQLNEHNVEYMIIGGTAVAFHGFSRPSMGMGGAIIDKYDIDIWYNPVITNYYNLLKAIKTTGKDVDSLFDEVADPKKSFLKFDYGEYNVDYNPTILGFDSFYPVYKRVKIVGIENIEIPIISYEDLIHSKESLNRNTKNDLDRKDIEELKKKNKGNRDSD</sequence>
<name>A0AA49GCV1_9BACT</name>
<accession>A0AA49GCV1</accession>
<dbReference type="Gene3D" id="3.30.460.40">
    <property type="match status" value="1"/>
</dbReference>
<dbReference type="RefSeq" id="WP_308348917.1">
    <property type="nucleotide sequence ID" value="NZ_CP129971.1"/>
</dbReference>
<proteinExistence type="predicted"/>